<proteinExistence type="inferred from homology"/>
<dbReference type="CDD" id="cd07033">
    <property type="entry name" value="TPP_PYR_DXS_TK_like"/>
    <property type="match status" value="1"/>
</dbReference>
<organism evidence="5 6">
    <name type="scientific">Candidatus Gottesmanbacteria bacterium RIFCSPHIGHO2_02_FULL_39_11</name>
    <dbReference type="NCBI Taxonomy" id="1798382"/>
    <lineage>
        <taxon>Bacteria</taxon>
        <taxon>Candidatus Gottesmaniibacteriota</taxon>
    </lineage>
</organism>
<evidence type="ECO:0000256" key="2">
    <source>
        <dbReference type="ARBA" id="ARBA00007131"/>
    </source>
</evidence>
<dbReference type="InterPro" id="IPR033248">
    <property type="entry name" value="Transketolase_C"/>
</dbReference>
<dbReference type="Pfam" id="PF02779">
    <property type="entry name" value="Transket_pyr"/>
    <property type="match status" value="1"/>
</dbReference>
<evidence type="ECO:0000313" key="6">
    <source>
        <dbReference type="Proteomes" id="UP000176923"/>
    </source>
</evidence>
<dbReference type="Gene3D" id="3.40.50.970">
    <property type="match status" value="1"/>
</dbReference>
<gene>
    <name evidence="5" type="ORF">A3D77_03925</name>
</gene>
<evidence type="ECO:0000313" key="5">
    <source>
        <dbReference type="EMBL" id="OGG12639.1"/>
    </source>
</evidence>
<comment type="cofactor">
    <cofactor evidence="1">
        <name>thiamine diphosphate</name>
        <dbReference type="ChEBI" id="CHEBI:58937"/>
    </cofactor>
</comment>
<dbReference type="InterPro" id="IPR009014">
    <property type="entry name" value="Transketo_C/PFOR_II"/>
</dbReference>
<dbReference type="InterPro" id="IPR051157">
    <property type="entry name" value="PDH/Transketolase"/>
</dbReference>
<evidence type="ECO:0000259" key="4">
    <source>
        <dbReference type="SMART" id="SM00861"/>
    </source>
</evidence>
<feature type="domain" description="Transketolase-like pyrimidine-binding" evidence="4">
    <location>
        <begin position="1"/>
        <end position="163"/>
    </location>
</feature>
<dbReference type="PANTHER" id="PTHR43825:SF5">
    <property type="entry name" value="HYPOTHETICAL TRANSKETOLASE FAMILY PROTEIN"/>
    <property type="match status" value="1"/>
</dbReference>
<dbReference type="EMBL" id="MFJL01000043">
    <property type="protein sequence ID" value="OGG12639.1"/>
    <property type="molecule type" value="Genomic_DNA"/>
</dbReference>
<dbReference type="STRING" id="1798382.A3D77_03925"/>
<name>A0A1F5ZJG9_9BACT</name>
<protein>
    <submittedName>
        <fullName evidence="5">Transketolase</fullName>
    </submittedName>
</protein>
<sequence length="302" mass="33212">MRKTCLEEIYNLAKKDKRIVFVGSDLGAGVLSQFKDEIPDRFFMEGISEQHVIGLSAGLAMNGFIPYVNTIATFITRRCFEQIVVDVALHNLPVRLIGSGGGLVYAPLGPTHLAIDDIALIRTIPNMTIVAVSDAVEMKKFMQESVDYNGPIYIRLAKGGDPIVTSANRVFKIGKSYLVNKGKDILLITTGISLQIALKAKEMLIEKGINPGVLHVPTIKPIDKQAIIKYSKIFKSITTIEEGIISGGLGTAVGEILQETDYKGTFRKVGIPNKFSDKYGSQNDLLKYYKITPEDICHYVIS</sequence>
<comment type="similarity">
    <text evidence="2">Belongs to the transketolase family.</text>
</comment>
<comment type="caution">
    <text evidence="5">The sequence shown here is derived from an EMBL/GenBank/DDBJ whole genome shotgun (WGS) entry which is preliminary data.</text>
</comment>
<dbReference type="InterPro" id="IPR005475">
    <property type="entry name" value="Transketolase-like_Pyr-bd"/>
</dbReference>
<dbReference type="PANTHER" id="PTHR43825">
    <property type="entry name" value="PYRUVATE DEHYDROGENASE E1 COMPONENT"/>
    <property type="match status" value="1"/>
</dbReference>
<dbReference type="Gene3D" id="3.40.50.920">
    <property type="match status" value="1"/>
</dbReference>
<evidence type="ECO:0000256" key="1">
    <source>
        <dbReference type="ARBA" id="ARBA00001964"/>
    </source>
</evidence>
<dbReference type="SUPFAM" id="SSF52922">
    <property type="entry name" value="TK C-terminal domain-like"/>
    <property type="match status" value="1"/>
</dbReference>
<dbReference type="SMART" id="SM00861">
    <property type="entry name" value="Transket_pyr"/>
    <property type="match status" value="1"/>
</dbReference>
<dbReference type="Proteomes" id="UP000176923">
    <property type="component" value="Unassembled WGS sequence"/>
</dbReference>
<evidence type="ECO:0000256" key="3">
    <source>
        <dbReference type="ARBA" id="ARBA00023052"/>
    </source>
</evidence>
<reference evidence="5 6" key="1">
    <citation type="journal article" date="2016" name="Nat. Commun.">
        <title>Thousands of microbial genomes shed light on interconnected biogeochemical processes in an aquifer system.</title>
        <authorList>
            <person name="Anantharaman K."/>
            <person name="Brown C.T."/>
            <person name="Hug L.A."/>
            <person name="Sharon I."/>
            <person name="Castelle C.J."/>
            <person name="Probst A.J."/>
            <person name="Thomas B.C."/>
            <person name="Singh A."/>
            <person name="Wilkins M.J."/>
            <person name="Karaoz U."/>
            <person name="Brodie E.L."/>
            <person name="Williams K.H."/>
            <person name="Hubbard S.S."/>
            <person name="Banfield J.F."/>
        </authorList>
    </citation>
    <scope>NUCLEOTIDE SEQUENCE [LARGE SCALE GENOMIC DNA]</scope>
</reference>
<dbReference type="Pfam" id="PF02780">
    <property type="entry name" value="Transketolase_C"/>
    <property type="match status" value="1"/>
</dbReference>
<dbReference type="SUPFAM" id="SSF52518">
    <property type="entry name" value="Thiamin diphosphate-binding fold (THDP-binding)"/>
    <property type="match status" value="1"/>
</dbReference>
<accession>A0A1F5ZJG9</accession>
<dbReference type="FunFam" id="3.40.50.970:FF:000129">
    <property type="entry name" value="Transketolase"/>
    <property type="match status" value="1"/>
</dbReference>
<dbReference type="AlphaFoldDB" id="A0A1F5ZJG9"/>
<keyword evidence="3" id="KW-0786">Thiamine pyrophosphate</keyword>
<dbReference type="InterPro" id="IPR029061">
    <property type="entry name" value="THDP-binding"/>
</dbReference>